<dbReference type="EMBL" id="JAGPXC010000004">
    <property type="protein sequence ID" value="KAH6654471.1"/>
    <property type="molecule type" value="Genomic_DNA"/>
</dbReference>
<dbReference type="Pfam" id="PF20150">
    <property type="entry name" value="2EXR"/>
    <property type="match status" value="1"/>
</dbReference>
<comment type="caution">
    <text evidence="2">The sequence shown here is derived from an EMBL/GenBank/DDBJ whole genome shotgun (WGS) entry which is preliminary data.</text>
</comment>
<reference evidence="2" key="1">
    <citation type="journal article" date="2021" name="Nat. Commun.">
        <title>Genetic determinants of endophytism in the Arabidopsis root mycobiome.</title>
        <authorList>
            <person name="Mesny F."/>
            <person name="Miyauchi S."/>
            <person name="Thiergart T."/>
            <person name="Pickel B."/>
            <person name="Atanasova L."/>
            <person name="Karlsson M."/>
            <person name="Huettel B."/>
            <person name="Barry K.W."/>
            <person name="Haridas S."/>
            <person name="Chen C."/>
            <person name="Bauer D."/>
            <person name="Andreopoulos W."/>
            <person name="Pangilinan J."/>
            <person name="LaButti K."/>
            <person name="Riley R."/>
            <person name="Lipzen A."/>
            <person name="Clum A."/>
            <person name="Drula E."/>
            <person name="Henrissat B."/>
            <person name="Kohler A."/>
            <person name="Grigoriev I.V."/>
            <person name="Martin F.M."/>
            <person name="Hacquard S."/>
        </authorList>
    </citation>
    <scope>NUCLEOTIDE SEQUENCE</scope>
    <source>
        <strain evidence="2">MPI-SDFR-AT-0073</strain>
    </source>
</reference>
<evidence type="ECO:0000313" key="2">
    <source>
        <dbReference type="EMBL" id="KAH6654471.1"/>
    </source>
</evidence>
<sequence length="252" mass="29687">MYLHHLEIMSTFHPFPRLPLELRRSIWEMSVEPRVVVINKTVVNGIAQIYGDYFWSPTRVPSALHACSESRSYLQNSYSKAFKTRTHPHYIWTDFDNDTIWAKPGYLLEIVEEWNSIRQLTIECGNFDRFWHYDMEDVRALNDTGLRTLTIIDMAKPSGKAEDSWWQDWSENLMVEFYYKCNPMPFYTRVIAPSDPRGIEVNTGNYINLYRSNRKAAEAADTDLVDLYESESEDGRERLFEPWEHTESCGCI</sequence>
<dbReference type="AlphaFoldDB" id="A0A9P8ZYX5"/>
<dbReference type="InterPro" id="IPR045518">
    <property type="entry name" value="2EXR"/>
</dbReference>
<dbReference type="GeneID" id="70131692"/>
<name>A0A9P8ZYX5_9PEZI</name>
<dbReference type="Proteomes" id="UP000758603">
    <property type="component" value="Unassembled WGS sequence"/>
</dbReference>
<dbReference type="PANTHER" id="PTHR35910:SF1">
    <property type="entry name" value="2EXR DOMAIN-CONTAINING PROTEIN"/>
    <property type="match status" value="1"/>
</dbReference>
<dbReference type="PANTHER" id="PTHR35910">
    <property type="entry name" value="2EXR DOMAIN-CONTAINING PROTEIN"/>
    <property type="match status" value="1"/>
</dbReference>
<protein>
    <recommendedName>
        <fullName evidence="1">2EXR domain-containing protein</fullName>
    </recommendedName>
</protein>
<proteinExistence type="predicted"/>
<dbReference type="RefSeq" id="XP_045958741.1">
    <property type="nucleotide sequence ID" value="XM_046102800.1"/>
</dbReference>
<keyword evidence="3" id="KW-1185">Reference proteome</keyword>
<organism evidence="2 3">
    <name type="scientific">Truncatella angustata</name>
    <dbReference type="NCBI Taxonomy" id="152316"/>
    <lineage>
        <taxon>Eukaryota</taxon>
        <taxon>Fungi</taxon>
        <taxon>Dikarya</taxon>
        <taxon>Ascomycota</taxon>
        <taxon>Pezizomycotina</taxon>
        <taxon>Sordariomycetes</taxon>
        <taxon>Xylariomycetidae</taxon>
        <taxon>Amphisphaeriales</taxon>
        <taxon>Sporocadaceae</taxon>
        <taxon>Truncatella</taxon>
    </lineage>
</organism>
<gene>
    <name evidence="2" type="ORF">BKA67DRAFT_565237</name>
</gene>
<dbReference type="OrthoDB" id="4767101at2759"/>
<accession>A0A9P8ZYX5</accession>
<evidence type="ECO:0000259" key="1">
    <source>
        <dbReference type="Pfam" id="PF20150"/>
    </source>
</evidence>
<feature type="domain" description="2EXR" evidence="1">
    <location>
        <begin position="12"/>
        <end position="100"/>
    </location>
</feature>
<evidence type="ECO:0000313" key="3">
    <source>
        <dbReference type="Proteomes" id="UP000758603"/>
    </source>
</evidence>